<gene>
    <name evidence="1" type="ORF">NX801_16895</name>
</gene>
<reference evidence="1" key="1">
    <citation type="submission" date="2022-08" db="EMBL/GenBank/DDBJ databases">
        <authorList>
            <person name="Somphong A."/>
            <person name="Phongsopitanun W."/>
        </authorList>
    </citation>
    <scope>NUCLEOTIDE SEQUENCE</scope>
    <source>
        <strain evidence="1">LP05-1</strain>
    </source>
</reference>
<keyword evidence="2" id="KW-1185">Reference proteome</keyword>
<dbReference type="RefSeq" id="WP_258788563.1">
    <property type="nucleotide sequence ID" value="NZ_JANUGQ010000013.1"/>
</dbReference>
<name>A0ABT2CIT0_9ACTN</name>
<comment type="caution">
    <text evidence="1">The sequence shown here is derived from an EMBL/GenBank/DDBJ whole genome shotgun (WGS) entry which is preliminary data.</text>
</comment>
<proteinExistence type="predicted"/>
<accession>A0ABT2CIT0</accession>
<protein>
    <submittedName>
        <fullName evidence="1">Uncharacterized protein</fullName>
    </submittedName>
</protein>
<sequence>MNRLGTETGMPLRYQEPSVHQWLSGKLPREPVRPLVLEALSRRLHRPVTATEAGFPMVAGEADVPAGTVNGLLDLGRQDMDPSRRGVMSVGLLSVALSVPE</sequence>
<dbReference type="EMBL" id="JANUGQ010000013">
    <property type="protein sequence ID" value="MCS0637311.1"/>
    <property type="molecule type" value="Genomic_DNA"/>
</dbReference>
<evidence type="ECO:0000313" key="1">
    <source>
        <dbReference type="EMBL" id="MCS0637311.1"/>
    </source>
</evidence>
<evidence type="ECO:0000313" key="2">
    <source>
        <dbReference type="Proteomes" id="UP001431313"/>
    </source>
</evidence>
<organism evidence="1 2">
    <name type="scientific">Streptomyces pyxinae</name>
    <dbReference type="NCBI Taxonomy" id="2970734"/>
    <lineage>
        <taxon>Bacteria</taxon>
        <taxon>Bacillati</taxon>
        <taxon>Actinomycetota</taxon>
        <taxon>Actinomycetes</taxon>
        <taxon>Kitasatosporales</taxon>
        <taxon>Streptomycetaceae</taxon>
        <taxon>Streptomyces</taxon>
    </lineage>
</organism>
<dbReference type="Proteomes" id="UP001431313">
    <property type="component" value="Unassembled WGS sequence"/>
</dbReference>